<evidence type="ECO:0000259" key="1">
    <source>
        <dbReference type="Pfam" id="PF00665"/>
    </source>
</evidence>
<gene>
    <name evidence="2" type="ORF">ACFO3S_26440</name>
</gene>
<evidence type="ECO:0000313" key="3">
    <source>
        <dbReference type="Proteomes" id="UP001596028"/>
    </source>
</evidence>
<dbReference type="Proteomes" id="UP001596028">
    <property type="component" value="Unassembled WGS sequence"/>
</dbReference>
<dbReference type="InterPro" id="IPR036397">
    <property type="entry name" value="RNaseH_sf"/>
</dbReference>
<name>A0ABV9FIK7_9BACL</name>
<organism evidence="2 3">
    <name type="scientific">Cohnella hongkongensis</name>
    <dbReference type="NCBI Taxonomy" id="178337"/>
    <lineage>
        <taxon>Bacteria</taxon>
        <taxon>Bacillati</taxon>
        <taxon>Bacillota</taxon>
        <taxon>Bacilli</taxon>
        <taxon>Bacillales</taxon>
        <taxon>Paenibacillaceae</taxon>
        <taxon>Cohnella</taxon>
    </lineage>
</organism>
<feature type="domain" description="Integrase catalytic" evidence="1">
    <location>
        <begin position="22"/>
        <end position="69"/>
    </location>
</feature>
<reference evidence="3" key="1">
    <citation type="journal article" date="2019" name="Int. J. Syst. Evol. Microbiol.">
        <title>The Global Catalogue of Microorganisms (GCM) 10K type strain sequencing project: providing services to taxonomists for standard genome sequencing and annotation.</title>
        <authorList>
            <consortium name="The Broad Institute Genomics Platform"/>
            <consortium name="The Broad Institute Genome Sequencing Center for Infectious Disease"/>
            <person name="Wu L."/>
            <person name="Ma J."/>
        </authorList>
    </citation>
    <scope>NUCLEOTIDE SEQUENCE [LARGE SCALE GENOMIC DNA]</scope>
    <source>
        <strain evidence="3">CCUG 49571</strain>
    </source>
</reference>
<accession>A0ABV9FIK7</accession>
<dbReference type="InterPro" id="IPR012337">
    <property type="entry name" value="RNaseH-like_sf"/>
</dbReference>
<dbReference type="PANTHER" id="PTHR46889:SF4">
    <property type="entry name" value="TRANSPOSASE INSO FOR INSERTION SEQUENCE ELEMENT IS911B-RELATED"/>
    <property type="match status" value="1"/>
</dbReference>
<protein>
    <submittedName>
        <fullName evidence="2">DDE-type integrase/transposase/recombinase</fullName>
    </submittedName>
</protein>
<dbReference type="EMBL" id="JBHSEP010000031">
    <property type="protein sequence ID" value="MFC4601803.1"/>
    <property type="molecule type" value="Genomic_DNA"/>
</dbReference>
<dbReference type="RefSeq" id="WP_378102524.1">
    <property type="nucleotide sequence ID" value="NZ_JBHSEP010000031.1"/>
</dbReference>
<dbReference type="Gene3D" id="3.30.420.10">
    <property type="entry name" value="Ribonuclease H-like superfamily/Ribonuclease H"/>
    <property type="match status" value="1"/>
</dbReference>
<dbReference type="SUPFAM" id="SSF53098">
    <property type="entry name" value="Ribonuclease H-like"/>
    <property type="match status" value="1"/>
</dbReference>
<dbReference type="Pfam" id="PF00665">
    <property type="entry name" value="rve"/>
    <property type="match status" value="1"/>
</dbReference>
<sequence length="70" mass="7812">MTREDVTAQKSENLLRGDFRSSAPNKKWLSDITEVPCSDGKLYLSAVMDGFNGEIVGIAMDDNMRKELCI</sequence>
<dbReference type="PANTHER" id="PTHR46889">
    <property type="entry name" value="TRANSPOSASE INSF FOR INSERTION SEQUENCE IS3B-RELATED"/>
    <property type="match status" value="1"/>
</dbReference>
<keyword evidence="3" id="KW-1185">Reference proteome</keyword>
<evidence type="ECO:0000313" key="2">
    <source>
        <dbReference type="EMBL" id="MFC4601803.1"/>
    </source>
</evidence>
<comment type="caution">
    <text evidence="2">The sequence shown here is derived from an EMBL/GenBank/DDBJ whole genome shotgun (WGS) entry which is preliminary data.</text>
</comment>
<proteinExistence type="predicted"/>
<dbReference type="InterPro" id="IPR050900">
    <property type="entry name" value="Transposase_IS3/IS150/IS904"/>
</dbReference>
<dbReference type="InterPro" id="IPR001584">
    <property type="entry name" value="Integrase_cat-core"/>
</dbReference>